<feature type="domain" description="Fido" evidence="1">
    <location>
        <begin position="5"/>
        <end position="121"/>
    </location>
</feature>
<protein>
    <submittedName>
        <fullName evidence="2">Toxin Doc</fullName>
    </submittedName>
</protein>
<gene>
    <name evidence="2" type="primary">doc</name>
    <name evidence="2" type="ORF">Mth01_26790</name>
</gene>
<sequence length="129" mass="13679">MTSYPTTGDILALAGAVLPAVELRDGGLLHAAVLRPQTSVFGEDAYPDLWEKAAALMHSIVLGHPLVDGNKRLGWAAAVAFLEDNGETLDYQDVDEAESLVIALAKGELDDVPDLARRLRGLGGQLGME</sequence>
<dbReference type="InterPro" id="IPR006440">
    <property type="entry name" value="Doc"/>
</dbReference>
<evidence type="ECO:0000313" key="2">
    <source>
        <dbReference type="EMBL" id="GIH70426.1"/>
    </source>
</evidence>
<comment type="caution">
    <text evidence="2">The sequence shown here is derived from an EMBL/GenBank/DDBJ whole genome shotgun (WGS) entry which is preliminary data.</text>
</comment>
<proteinExistence type="predicted"/>
<dbReference type="InterPro" id="IPR036597">
    <property type="entry name" value="Fido-like_dom_sf"/>
</dbReference>
<dbReference type="NCBIfam" id="TIGR01550">
    <property type="entry name" value="DOC_P1"/>
    <property type="match status" value="1"/>
</dbReference>
<dbReference type="AlphaFoldDB" id="A0A8J3W021"/>
<evidence type="ECO:0000313" key="3">
    <source>
        <dbReference type="Proteomes" id="UP000610966"/>
    </source>
</evidence>
<dbReference type="PROSITE" id="PS51459">
    <property type="entry name" value="FIDO"/>
    <property type="match status" value="1"/>
</dbReference>
<reference evidence="2" key="1">
    <citation type="submission" date="2021-01" db="EMBL/GenBank/DDBJ databases">
        <title>Whole genome shotgun sequence of Sphaerimonospora thailandensis NBRC 107569.</title>
        <authorList>
            <person name="Komaki H."/>
            <person name="Tamura T."/>
        </authorList>
    </citation>
    <scope>NUCLEOTIDE SEQUENCE</scope>
    <source>
        <strain evidence="2">NBRC 107569</strain>
    </source>
</reference>
<organism evidence="2 3">
    <name type="scientific">Sphaerimonospora thailandensis</name>
    <dbReference type="NCBI Taxonomy" id="795644"/>
    <lineage>
        <taxon>Bacteria</taxon>
        <taxon>Bacillati</taxon>
        <taxon>Actinomycetota</taxon>
        <taxon>Actinomycetes</taxon>
        <taxon>Streptosporangiales</taxon>
        <taxon>Streptosporangiaceae</taxon>
        <taxon>Sphaerimonospora</taxon>
    </lineage>
</organism>
<accession>A0A8J3W021</accession>
<dbReference type="Gene3D" id="1.20.120.1870">
    <property type="entry name" value="Fic/DOC protein, Fido domain"/>
    <property type="match status" value="1"/>
</dbReference>
<dbReference type="PANTHER" id="PTHR39426:SF1">
    <property type="entry name" value="HOMOLOGY TO DEATH-ON-CURING PROTEIN OF PHAGE P1"/>
    <property type="match status" value="1"/>
</dbReference>
<dbReference type="GO" id="GO:0016301">
    <property type="term" value="F:kinase activity"/>
    <property type="evidence" value="ECO:0007669"/>
    <property type="project" value="InterPro"/>
</dbReference>
<dbReference type="EMBL" id="BOOG01000022">
    <property type="protein sequence ID" value="GIH70426.1"/>
    <property type="molecule type" value="Genomic_DNA"/>
</dbReference>
<dbReference type="Pfam" id="PF02661">
    <property type="entry name" value="Fic"/>
    <property type="match status" value="1"/>
</dbReference>
<name>A0A8J3W021_9ACTN</name>
<evidence type="ECO:0000259" key="1">
    <source>
        <dbReference type="PROSITE" id="PS51459"/>
    </source>
</evidence>
<dbReference type="InterPro" id="IPR053737">
    <property type="entry name" value="Type_II_TA_Toxin"/>
</dbReference>
<dbReference type="Proteomes" id="UP000610966">
    <property type="component" value="Unassembled WGS sequence"/>
</dbReference>
<dbReference type="InterPro" id="IPR003812">
    <property type="entry name" value="Fido"/>
</dbReference>
<keyword evidence="3" id="KW-1185">Reference proteome</keyword>
<dbReference type="PANTHER" id="PTHR39426">
    <property type="entry name" value="HOMOLOGY TO DEATH-ON-CURING PROTEIN OF PHAGE P1"/>
    <property type="match status" value="1"/>
</dbReference>
<dbReference type="RefSeq" id="WP_204016145.1">
    <property type="nucleotide sequence ID" value="NZ_BOOG01000022.1"/>
</dbReference>
<dbReference type="SUPFAM" id="SSF140931">
    <property type="entry name" value="Fic-like"/>
    <property type="match status" value="1"/>
</dbReference>